<accession>A0AAV5ECU9</accession>
<dbReference type="AlphaFoldDB" id="A0AAV5ECU9"/>
<reference evidence="6" key="1">
    <citation type="journal article" date="2018" name="DNA Res.">
        <title>Multiple hybrid de novo genome assembly of finger millet, an orphan allotetraploid crop.</title>
        <authorList>
            <person name="Hatakeyama M."/>
            <person name="Aluri S."/>
            <person name="Balachadran M.T."/>
            <person name="Sivarajan S.R."/>
            <person name="Patrignani A."/>
            <person name="Gruter S."/>
            <person name="Poveda L."/>
            <person name="Shimizu-Inatsugi R."/>
            <person name="Baeten J."/>
            <person name="Francoijs K.J."/>
            <person name="Nataraja K.N."/>
            <person name="Reddy Y.A.N."/>
            <person name="Phadnis S."/>
            <person name="Ravikumar R.L."/>
            <person name="Schlapbach R."/>
            <person name="Sreeman S.M."/>
            <person name="Shimizu K.K."/>
        </authorList>
    </citation>
    <scope>NUCLEOTIDE SEQUENCE</scope>
</reference>
<dbReference type="SUPFAM" id="SSF48239">
    <property type="entry name" value="Terpenoid cyclases/Protein prenyltransferases"/>
    <property type="match status" value="2"/>
</dbReference>
<reference evidence="6" key="2">
    <citation type="submission" date="2021-12" db="EMBL/GenBank/DDBJ databases">
        <title>Resequencing data analysis of finger millet.</title>
        <authorList>
            <person name="Hatakeyama M."/>
            <person name="Aluri S."/>
            <person name="Balachadran M.T."/>
            <person name="Sivarajan S.R."/>
            <person name="Poveda L."/>
            <person name="Shimizu-Inatsugi R."/>
            <person name="Schlapbach R."/>
            <person name="Sreeman S.M."/>
            <person name="Shimizu K.K."/>
        </authorList>
    </citation>
    <scope>NUCLEOTIDE SEQUENCE</scope>
</reference>
<keyword evidence="7" id="KW-1185">Reference proteome</keyword>
<proteinExistence type="predicted"/>
<feature type="domain" description="Terpene synthase N-terminal" evidence="5">
    <location>
        <begin position="266"/>
        <end position="442"/>
    </location>
</feature>
<dbReference type="Proteomes" id="UP001054889">
    <property type="component" value="Unassembled WGS sequence"/>
</dbReference>
<keyword evidence="3" id="KW-0460">Magnesium</keyword>
<dbReference type="FunFam" id="1.50.10.130:FF:000002">
    <property type="entry name" value="Ent-copalyl diphosphate synthase, chloroplastic"/>
    <property type="match status" value="1"/>
</dbReference>
<evidence type="ECO:0000256" key="4">
    <source>
        <dbReference type="ARBA" id="ARBA00023235"/>
    </source>
</evidence>
<evidence type="ECO:0000313" key="6">
    <source>
        <dbReference type="EMBL" id="GJN20612.1"/>
    </source>
</evidence>
<evidence type="ECO:0000313" key="7">
    <source>
        <dbReference type="Proteomes" id="UP001054889"/>
    </source>
</evidence>
<dbReference type="SFLD" id="SFLDG01605">
    <property type="entry name" value="Terpene_Cyclase_Like_1_N-term"/>
    <property type="match status" value="1"/>
</dbReference>
<dbReference type="Gene3D" id="1.50.10.160">
    <property type="match status" value="1"/>
</dbReference>
<keyword evidence="2" id="KW-0479">Metal-binding</keyword>
<comment type="caution">
    <text evidence="6">The sequence shown here is derived from an EMBL/GenBank/DDBJ whole genome shotgun (WGS) entry which is preliminary data.</text>
</comment>
<dbReference type="GO" id="GO:0009686">
    <property type="term" value="P:gibberellin biosynthetic process"/>
    <property type="evidence" value="ECO:0007669"/>
    <property type="project" value="TreeGrafter"/>
</dbReference>
<dbReference type="GO" id="GO:0009507">
    <property type="term" value="C:chloroplast"/>
    <property type="evidence" value="ECO:0007669"/>
    <property type="project" value="TreeGrafter"/>
</dbReference>
<dbReference type="InterPro" id="IPR050148">
    <property type="entry name" value="Terpene_synthase-like"/>
</dbReference>
<dbReference type="InterPro" id="IPR008949">
    <property type="entry name" value="Isoprenoid_synthase_dom_sf"/>
</dbReference>
<dbReference type="Pfam" id="PF01397">
    <property type="entry name" value="Terpene_synth"/>
    <property type="match status" value="1"/>
</dbReference>
<evidence type="ECO:0000256" key="1">
    <source>
        <dbReference type="ARBA" id="ARBA00001946"/>
    </source>
</evidence>
<dbReference type="PANTHER" id="PTHR31739:SF45">
    <property type="entry name" value="ENT-COPALYL DIPHOSPHATE SYNTHASE AN1, CHLOROPLASTIC"/>
    <property type="match status" value="1"/>
</dbReference>
<dbReference type="EMBL" id="BQKI01000075">
    <property type="protein sequence ID" value="GJN20612.1"/>
    <property type="molecule type" value="Genomic_DNA"/>
</dbReference>
<evidence type="ECO:0000259" key="5">
    <source>
        <dbReference type="Pfam" id="PF01397"/>
    </source>
</evidence>
<dbReference type="GO" id="GO:0016853">
    <property type="term" value="F:isomerase activity"/>
    <property type="evidence" value="ECO:0007669"/>
    <property type="project" value="UniProtKB-KW"/>
</dbReference>
<dbReference type="InterPro" id="IPR008930">
    <property type="entry name" value="Terpenoid_cyclase/PrenylTrfase"/>
</dbReference>
<dbReference type="PANTHER" id="PTHR31739">
    <property type="entry name" value="ENT-COPALYL DIPHOSPHATE SYNTHASE, CHLOROPLASTIC"/>
    <property type="match status" value="1"/>
</dbReference>
<comment type="cofactor">
    <cofactor evidence="1">
        <name>Mg(2+)</name>
        <dbReference type="ChEBI" id="CHEBI:18420"/>
    </cofactor>
</comment>
<organism evidence="6 7">
    <name type="scientific">Eleusine coracana subsp. coracana</name>
    <dbReference type="NCBI Taxonomy" id="191504"/>
    <lineage>
        <taxon>Eukaryota</taxon>
        <taxon>Viridiplantae</taxon>
        <taxon>Streptophyta</taxon>
        <taxon>Embryophyta</taxon>
        <taxon>Tracheophyta</taxon>
        <taxon>Spermatophyta</taxon>
        <taxon>Magnoliopsida</taxon>
        <taxon>Liliopsida</taxon>
        <taxon>Poales</taxon>
        <taxon>Poaceae</taxon>
        <taxon>PACMAD clade</taxon>
        <taxon>Chloridoideae</taxon>
        <taxon>Cynodonteae</taxon>
        <taxon>Eleusininae</taxon>
        <taxon>Eleusine</taxon>
    </lineage>
</organism>
<dbReference type="GO" id="GO:0000287">
    <property type="term" value="F:magnesium ion binding"/>
    <property type="evidence" value="ECO:0007669"/>
    <property type="project" value="TreeGrafter"/>
</dbReference>
<sequence length="579" mass="65569">MEIHLSPPAPWRWCPQVKGPCRIQGKGVAGPRLVWRAQAGNVSSAKASVELQATFTENKPETLKWPGKPHNLDEYQVAPEAEGTVLQPLIDKVRAMLGSMDDGEISASAYDTAWVALVPKLDGSEGPQFPATVRWIVGNQLPDGSWGDSFLFSAYDRMTNTLACVVALTRWSLEPEICKTGLAFLHENMWRLEEEEQESMPIGFEIAFPSLLQIARGLGIDFPYDHPALQSIYANREIKLKRIPKDMMHRVPTSILHSLEGMPDLDWGKLLKLQSSNGSFLYSPSATAYALMQTGDKKCFNYIDGIVKKFDGGVPNVYPVDLFEHIWIVDRLERLGISRYFQREIKQCMDYVNRHWTEEGICWARNSNVQDVDDTAMAFRLLRMHGYNVSPSVFKNFEKDGEFFCFVGQSTQAVTGMYNLNRASQIRFQGEDILQRARIFSLPRVEARTYLDQYGGNDDVWIGKTLYRLNDAILTRALSRLTELLAQEAPPVHGGQTYSHNLLRLADTESNEAGLSSIDKEIERDMQELAQSLLRSDEKTNNCMTKQTLWNVVRSSYYAAHCPSHMMGRHVSKVIFEPV</sequence>
<dbReference type="Gene3D" id="1.50.10.130">
    <property type="entry name" value="Terpene synthase, N-terminal domain"/>
    <property type="match status" value="1"/>
</dbReference>
<dbReference type="InterPro" id="IPR001906">
    <property type="entry name" value="Terpene_synth_N"/>
</dbReference>
<name>A0AAV5ECU9_ELECO</name>
<dbReference type="FunFam" id="1.50.10.160:FF:000001">
    <property type="entry name" value="Ent-copalyl diphosphate synthase"/>
    <property type="match status" value="1"/>
</dbReference>
<dbReference type="SFLD" id="SFLDG01014">
    <property type="entry name" value="Terpene_Cyclase_Like_1_N-term"/>
    <property type="match status" value="1"/>
</dbReference>
<evidence type="ECO:0000256" key="3">
    <source>
        <dbReference type="ARBA" id="ARBA00022842"/>
    </source>
</evidence>
<gene>
    <name evidence="6" type="primary">gb08010</name>
    <name evidence="6" type="ORF">PR202_gb08010</name>
</gene>
<keyword evidence="4" id="KW-0413">Isomerase</keyword>
<dbReference type="GO" id="GO:0010333">
    <property type="term" value="F:terpene synthase activity"/>
    <property type="evidence" value="ECO:0007669"/>
    <property type="project" value="InterPro"/>
</dbReference>
<dbReference type="Gene3D" id="1.10.600.10">
    <property type="entry name" value="Farnesyl Diphosphate Synthase"/>
    <property type="match status" value="1"/>
</dbReference>
<dbReference type="InterPro" id="IPR036965">
    <property type="entry name" value="Terpene_synth_N_sf"/>
</dbReference>
<evidence type="ECO:0000256" key="2">
    <source>
        <dbReference type="ARBA" id="ARBA00022723"/>
    </source>
</evidence>
<protein>
    <recommendedName>
        <fullName evidence="5">Terpene synthase N-terminal domain-containing protein</fullName>
    </recommendedName>
</protein>